<dbReference type="PRINTS" id="PR00455">
    <property type="entry name" value="HTHTETR"/>
</dbReference>
<proteinExistence type="predicted"/>
<feature type="domain" description="HTH tetR-type" evidence="4">
    <location>
        <begin position="22"/>
        <end position="82"/>
    </location>
</feature>
<dbReference type="GO" id="GO:0003700">
    <property type="term" value="F:DNA-binding transcription factor activity"/>
    <property type="evidence" value="ECO:0007669"/>
    <property type="project" value="TreeGrafter"/>
</dbReference>
<evidence type="ECO:0000313" key="7">
    <source>
        <dbReference type="Proteomes" id="UP001230951"/>
    </source>
</evidence>
<feature type="region of interest" description="Disordered" evidence="3">
    <location>
        <begin position="1"/>
        <end position="21"/>
    </location>
</feature>
<dbReference type="InterPro" id="IPR050109">
    <property type="entry name" value="HTH-type_TetR-like_transc_reg"/>
</dbReference>
<dbReference type="AlphaFoldDB" id="A0AAW8DLF8"/>
<dbReference type="EMBL" id="JAUSRG010000016">
    <property type="protein sequence ID" value="MDP9907036.1"/>
    <property type="molecule type" value="Genomic_DNA"/>
</dbReference>
<evidence type="ECO:0000313" key="8">
    <source>
        <dbReference type="Proteomes" id="UP001242995"/>
    </source>
</evidence>
<name>A0AAW8DLF8_9MICC</name>
<dbReference type="PROSITE" id="PS50977">
    <property type="entry name" value="HTH_TETR_2"/>
    <property type="match status" value="1"/>
</dbReference>
<dbReference type="Proteomes" id="UP001242995">
    <property type="component" value="Unassembled WGS sequence"/>
</dbReference>
<evidence type="ECO:0000256" key="1">
    <source>
        <dbReference type="ARBA" id="ARBA00023125"/>
    </source>
</evidence>
<evidence type="ECO:0000256" key="2">
    <source>
        <dbReference type="PROSITE-ProRule" id="PRU00335"/>
    </source>
</evidence>
<dbReference type="EMBL" id="JAUSTF010000009">
    <property type="protein sequence ID" value="MDQ0182034.1"/>
    <property type="molecule type" value="Genomic_DNA"/>
</dbReference>
<protein>
    <submittedName>
        <fullName evidence="5">AcrR family transcriptional regulator</fullName>
    </submittedName>
</protein>
<dbReference type="Pfam" id="PF00440">
    <property type="entry name" value="TetR_N"/>
    <property type="match status" value="1"/>
</dbReference>
<keyword evidence="7" id="KW-1185">Reference proteome</keyword>
<dbReference type="Gene3D" id="1.10.357.10">
    <property type="entry name" value="Tetracycline Repressor, domain 2"/>
    <property type="match status" value="1"/>
</dbReference>
<evidence type="ECO:0000313" key="5">
    <source>
        <dbReference type="EMBL" id="MDP9907036.1"/>
    </source>
</evidence>
<gene>
    <name evidence="5" type="ORF">J2S90_004026</name>
    <name evidence="6" type="ORF">J2S93_003481</name>
</gene>
<dbReference type="InterPro" id="IPR001647">
    <property type="entry name" value="HTH_TetR"/>
</dbReference>
<sequence length="203" mass="22539">MSLIPIRPGSPFGTPPERSDAARNRERLLQAARDLVAEHGVDAVTMDMLACRADVGKGTVFRRFGSRAGLMMTLLSDAEAEFQREFIFGPPPLGPGAPPLERLIAFGEARIKYVEEYGELARAAAEHSPQNRHDAPPVVLWHRHIEMLLREAGLDRDPWLLALSLGATLDPERMLHSLRAHGVAPERLAASWRELVTRLLKDC</sequence>
<accession>A0AAW8DLF8</accession>
<evidence type="ECO:0000313" key="6">
    <source>
        <dbReference type="EMBL" id="MDQ0182034.1"/>
    </source>
</evidence>
<dbReference type="Proteomes" id="UP001230951">
    <property type="component" value="Unassembled WGS sequence"/>
</dbReference>
<evidence type="ECO:0000259" key="4">
    <source>
        <dbReference type="PROSITE" id="PS50977"/>
    </source>
</evidence>
<comment type="caution">
    <text evidence="5">The sequence shown here is derived from an EMBL/GenBank/DDBJ whole genome shotgun (WGS) entry which is preliminary data.</text>
</comment>
<dbReference type="SUPFAM" id="SSF46689">
    <property type="entry name" value="Homeodomain-like"/>
    <property type="match status" value="1"/>
</dbReference>
<feature type="DNA-binding region" description="H-T-H motif" evidence="2">
    <location>
        <begin position="45"/>
        <end position="64"/>
    </location>
</feature>
<dbReference type="InterPro" id="IPR009057">
    <property type="entry name" value="Homeodomain-like_sf"/>
</dbReference>
<dbReference type="PANTHER" id="PTHR30055:SF209">
    <property type="entry name" value="POSSIBLE TRANSCRIPTIONAL REGULATORY PROTEIN (PROBABLY TETR-FAMILY)"/>
    <property type="match status" value="1"/>
</dbReference>
<dbReference type="PANTHER" id="PTHR30055">
    <property type="entry name" value="HTH-TYPE TRANSCRIPTIONAL REGULATOR RUTR"/>
    <property type="match status" value="1"/>
</dbReference>
<dbReference type="RefSeq" id="WP_284988955.1">
    <property type="nucleotide sequence ID" value="NZ_JAUSRG010000016.1"/>
</dbReference>
<organism evidence="5 8">
    <name type="scientific">Arthrobacter bambusae</name>
    <dbReference type="NCBI Taxonomy" id="1338426"/>
    <lineage>
        <taxon>Bacteria</taxon>
        <taxon>Bacillati</taxon>
        <taxon>Actinomycetota</taxon>
        <taxon>Actinomycetes</taxon>
        <taxon>Micrococcales</taxon>
        <taxon>Micrococcaceae</taxon>
        <taxon>Arthrobacter</taxon>
    </lineage>
</organism>
<dbReference type="GO" id="GO:0000976">
    <property type="term" value="F:transcription cis-regulatory region binding"/>
    <property type="evidence" value="ECO:0007669"/>
    <property type="project" value="TreeGrafter"/>
</dbReference>
<reference evidence="5 7" key="1">
    <citation type="submission" date="2023-07" db="EMBL/GenBank/DDBJ databases">
        <title>Sorghum-associated microbial communities from plants grown in Nebraska, USA.</title>
        <authorList>
            <person name="Schachtman D."/>
        </authorList>
    </citation>
    <scope>NUCLEOTIDE SEQUENCE</scope>
    <source>
        <strain evidence="5">DS1006</strain>
        <strain evidence="6 7">DS1016</strain>
    </source>
</reference>
<keyword evidence="1 2" id="KW-0238">DNA-binding</keyword>
<evidence type="ECO:0000256" key="3">
    <source>
        <dbReference type="SAM" id="MobiDB-lite"/>
    </source>
</evidence>